<dbReference type="AlphaFoldDB" id="A0AAE0IV12"/>
<dbReference type="PANTHER" id="PTHR36459">
    <property type="entry name" value="ORF"/>
    <property type="match status" value="1"/>
</dbReference>
<dbReference type="Proteomes" id="UP001286456">
    <property type="component" value="Unassembled WGS sequence"/>
</dbReference>
<keyword evidence="4" id="KW-1185">Reference proteome</keyword>
<protein>
    <recommendedName>
        <fullName evidence="2">Fatty acid desaturase domain-containing protein</fullName>
    </recommendedName>
</protein>
<keyword evidence="1" id="KW-1133">Transmembrane helix</keyword>
<reference evidence="3" key="1">
    <citation type="journal article" date="2023" name="Mol. Phylogenet. Evol.">
        <title>Genome-scale phylogeny and comparative genomics of the fungal order Sordariales.</title>
        <authorList>
            <person name="Hensen N."/>
            <person name="Bonometti L."/>
            <person name="Westerberg I."/>
            <person name="Brannstrom I.O."/>
            <person name="Guillou S."/>
            <person name="Cros-Aarteil S."/>
            <person name="Calhoun S."/>
            <person name="Haridas S."/>
            <person name="Kuo A."/>
            <person name="Mondo S."/>
            <person name="Pangilinan J."/>
            <person name="Riley R."/>
            <person name="LaButti K."/>
            <person name="Andreopoulos B."/>
            <person name="Lipzen A."/>
            <person name="Chen C."/>
            <person name="Yan M."/>
            <person name="Daum C."/>
            <person name="Ng V."/>
            <person name="Clum A."/>
            <person name="Steindorff A."/>
            <person name="Ohm R.A."/>
            <person name="Martin F."/>
            <person name="Silar P."/>
            <person name="Natvig D.O."/>
            <person name="Lalanne C."/>
            <person name="Gautier V."/>
            <person name="Ament-Velasquez S.L."/>
            <person name="Kruys A."/>
            <person name="Hutchinson M.I."/>
            <person name="Powell A.J."/>
            <person name="Barry K."/>
            <person name="Miller A.N."/>
            <person name="Grigoriev I.V."/>
            <person name="Debuchy R."/>
            <person name="Gladieux P."/>
            <person name="Hiltunen Thoren M."/>
            <person name="Johannesson H."/>
        </authorList>
    </citation>
    <scope>NUCLEOTIDE SEQUENCE</scope>
    <source>
        <strain evidence="3">SMH4131-1</strain>
    </source>
</reference>
<feature type="transmembrane region" description="Helical" evidence="1">
    <location>
        <begin position="113"/>
        <end position="136"/>
    </location>
</feature>
<reference evidence="3" key="2">
    <citation type="submission" date="2023-06" db="EMBL/GenBank/DDBJ databases">
        <authorList>
            <consortium name="Lawrence Berkeley National Laboratory"/>
            <person name="Haridas S."/>
            <person name="Hensen N."/>
            <person name="Bonometti L."/>
            <person name="Westerberg I."/>
            <person name="Brannstrom I.O."/>
            <person name="Guillou S."/>
            <person name="Cros-Aarteil S."/>
            <person name="Calhoun S."/>
            <person name="Kuo A."/>
            <person name="Mondo S."/>
            <person name="Pangilinan J."/>
            <person name="Riley R."/>
            <person name="Labutti K."/>
            <person name="Andreopoulos B."/>
            <person name="Lipzen A."/>
            <person name="Chen C."/>
            <person name="Yanf M."/>
            <person name="Daum C."/>
            <person name="Ng V."/>
            <person name="Clum A."/>
            <person name="Steindorff A."/>
            <person name="Ohm R."/>
            <person name="Martin F."/>
            <person name="Silar P."/>
            <person name="Natvig D."/>
            <person name="Lalanne C."/>
            <person name="Gautier V."/>
            <person name="Ament-Velasquez S.L."/>
            <person name="Kruys A."/>
            <person name="Hutchinson M.I."/>
            <person name="Powell A.J."/>
            <person name="Barry K."/>
            <person name="Miller A.N."/>
            <person name="Grigoriev I.V."/>
            <person name="Debuchy R."/>
            <person name="Gladieux P."/>
            <person name="Thoren M.H."/>
            <person name="Johannesson H."/>
        </authorList>
    </citation>
    <scope>NUCLEOTIDE SEQUENCE</scope>
    <source>
        <strain evidence="3">SMH4131-1</strain>
    </source>
</reference>
<proteinExistence type="predicted"/>
<dbReference type="GO" id="GO:0006629">
    <property type="term" value="P:lipid metabolic process"/>
    <property type="evidence" value="ECO:0007669"/>
    <property type="project" value="InterPro"/>
</dbReference>
<accession>A0AAE0IV12</accession>
<keyword evidence="1" id="KW-0472">Membrane</keyword>
<name>A0AAE0IV12_9PEZI</name>
<evidence type="ECO:0000313" key="3">
    <source>
        <dbReference type="EMBL" id="KAK3331590.1"/>
    </source>
</evidence>
<comment type="caution">
    <text evidence="3">The sequence shown here is derived from an EMBL/GenBank/DDBJ whole genome shotgun (WGS) entry which is preliminary data.</text>
</comment>
<feature type="transmembrane region" description="Helical" evidence="1">
    <location>
        <begin position="268"/>
        <end position="291"/>
    </location>
</feature>
<organism evidence="3 4">
    <name type="scientific">Cercophora scortea</name>
    <dbReference type="NCBI Taxonomy" id="314031"/>
    <lineage>
        <taxon>Eukaryota</taxon>
        <taxon>Fungi</taxon>
        <taxon>Dikarya</taxon>
        <taxon>Ascomycota</taxon>
        <taxon>Pezizomycotina</taxon>
        <taxon>Sordariomycetes</taxon>
        <taxon>Sordariomycetidae</taxon>
        <taxon>Sordariales</taxon>
        <taxon>Lasiosphaeriaceae</taxon>
        <taxon>Cercophora</taxon>
    </lineage>
</organism>
<feature type="domain" description="Fatty acid desaturase" evidence="2">
    <location>
        <begin position="156"/>
        <end position="356"/>
    </location>
</feature>
<dbReference type="InterPro" id="IPR005804">
    <property type="entry name" value="FA_desaturase_dom"/>
</dbReference>
<gene>
    <name evidence="3" type="ORF">B0T19DRAFT_413617</name>
</gene>
<keyword evidence="1" id="KW-0812">Transmembrane</keyword>
<feature type="transmembrane region" description="Helical" evidence="1">
    <location>
        <begin position="228"/>
        <end position="248"/>
    </location>
</feature>
<sequence length="444" mass="50646">MGEAFEDQTMEDKMASIGLVFDAQLTEPDRLVLQELGKDMLAGSSSPGSSSLAETIATLHAVNNPADPRFEPTVFTSYDLADARASRIFGAVPWLLEAYIAWGRRIVRVETDVVMLTHLLLYFATTLPSAILLFWYFRYLHAVAHLAMQIFYMGPYTLLKHQHIHQRGVLAKRFGTIDHLFPYVMDLLMGHTWNSYYYHHVKHHHVEANGPHDLSSTIRYQRDSARDFAAYVGRFLVLVWVDLPRYFLRTGKTVMGLKCGFWEVGSYVAIWAAFQVNARAAAFVFLIPLMLMRLALMAGNWGQHAFVDEDEPDSDYRSSVTLVDVSSNRFCYNDGYHTSHHLNPLRHWREHPVAFLQGKADYAAQSALVFHNIDYMFITIRLLMKDYDHLARCLVPIGAEQIAMTLPERVALLKRHTRRFTEAEIVAKYKLSSQASSAHSGKKA</sequence>
<dbReference type="Pfam" id="PF00487">
    <property type="entry name" value="FA_desaturase"/>
    <property type="match status" value="1"/>
</dbReference>
<dbReference type="PANTHER" id="PTHR36459:SF1">
    <property type="entry name" value="FATTY ACID DESATURASE DOMAIN-CONTAINING PROTEIN-RELATED"/>
    <property type="match status" value="1"/>
</dbReference>
<evidence type="ECO:0000313" key="4">
    <source>
        <dbReference type="Proteomes" id="UP001286456"/>
    </source>
</evidence>
<dbReference type="EMBL" id="JAUEPO010000002">
    <property type="protein sequence ID" value="KAK3331590.1"/>
    <property type="molecule type" value="Genomic_DNA"/>
</dbReference>
<evidence type="ECO:0000256" key="1">
    <source>
        <dbReference type="SAM" id="Phobius"/>
    </source>
</evidence>
<feature type="transmembrane region" description="Helical" evidence="1">
    <location>
        <begin position="142"/>
        <end position="159"/>
    </location>
</feature>
<evidence type="ECO:0000259" key="2">
    <source>
        <dbReference type="Pfam" id="PF00487"/>
    </source>
</evidence>